<evidence type="ECO:0000256" key="1">
    <source>
        <dbReference type="ARBA" id="ARBA00022857"/>
    </source>
</evidence>
<dbReference type="CDD" id="cd19094">
    <property type="entry name" value="AKR_Tas-like"/>
    <property type="match status" value="1"/>
</dbReference>
<evidence type="ECO:0000259" key="5">
    <source>
        <dbReference type="Pfam" id="PF00248"/>
    </source>
</evidence>
<evidence type="ECO:0000256" key="2">
    <source>
        <dbReference type="ARBA" id="ARBA00023002"/>
    </source>
</evidence>
<comment type="caution">
    <text evidence="6">The sequence shown here is derived from an EMBL/GenBank/DDBJ whole genome shotgun (WGS) entry which is preliminary data.</text>
</comment>
<comment type="similarity">
    <text evidence="3">Belongs to the aldo/keto reductase family. Aldo/keto reductase 2 subfamily.</text>
</comment>
<feature type="domain" description="NADP-dependent oxidoreductase" evidence="5">
    <location>
        <begin position="16"/>
        <end position="338"/>
    </location>
</feature>
<dbReference type="EMBL" id="LPWD01000140">
    <property type="protein sequence ID" value="ODS03244.1"/>
    <property type="molecule type" value="Genomic_DNA"/>
</dbReference>
<dbReference type="InterPro" id="IPR050523">
    <property type="entry name" value="AKR_Detox_Biosynth"/>
</dbReference>
<organism evidence="6 7">
    <name type="scientific">Methyloceanibacter marginalis</name>
    <dbReference type="NCBI Taxonomy" id="1774971"/>
    <lineage>
        <taxon>Bacteria</taxon>
        <taxon>Pseudomonadati</taxon>
        <taxon>Pseudomonadota</taxon>
        <taxon>Alphaproteobacteria</taxon>
        <taxon>Hyphomicrobiales</taxon>
        <taxon>Hyphomicrobiaceae</taxon>
        <taxon>Methyloceanibacter</taxon>
    </lineage>
</organism>
<dbReference type="InterPro" id="IPR036812">
    <property type="entry name" value="NAD(P)_OxRdtase_dom_sf"/>
</dbReference>
<dbReference type="NCBIfam" id="NF007912">
    <property type="entry name" value="PRK10625.1"/>
    <property type="match status" value="1"/>
</dbReference>
<dbReference type="Proteomes" id="UP000095042">
    <property type="component" value="Unassembled WGS sequence"/>
</dbReference>
<sequence length="347" mass="38795">MEYRELGRTGLKVSALTLGTMTFGEQNTEAEGHAQMDYALERGINLFDAAEIYPIPPKPETQGRTEDIIGTWLAGRKNRDQVLIATKVAGRSSKIDWLRDETMLSRQSVAQINEAVDKSRARLKTDYIDLYQLHWPDRPMRIFEGLEYERLPGDSHAIHDILETLGALVRDGKVRFIGLSNETPWGVMRFLKLAEMHGLPRIVSVQNAFNLVNRSYEIGLSEITYEEQVSLLAYSPLGQGYLTGKYENGALPPKSRKTLFDRLGRYEKGNGPRAISAYVALAKKHGLDPAQMAIAYAVSRPFVTSAIIGATTMDQLKSDIDAAELKISGQVLEDIDQIHLDYPNPCP</sequence>
<dbReference type="PANTHER" id="PTHR43364:SF4">
    <property type="entry name" value="NAD(P)-LINKED OXIDOREDUCTASE SUPERFAMILY PROTEIN"/>
    <property type="match status" value="1"/>
</dbReference>
<evidence type="ECO:0000256" key="4">
    <source>
        <dbReference type="ARBA" id="ARBA00070119"/>
    </source>
</evidence>
<dbReference type="PANTHER" id="PTHR43364">
    <property type="entry name" value="NADH-SPECIFIC METHYLGLYOXAL REDUCTASE-RELATED"/>
    <property type="match status" value="1"/>
</dbReference>
<name>A0A1E3WBQ6_9HYPH</name>
<proteinExistence type="inferred from homology"/>
<dbReference type="Pfam" id="PF00248">
    <property type="entry name" value="Aldo_ket_red"/>
    <property type="match status" value="1"/>
</dbReference>
<dbReference type="AlphaFoldDB" id="A0A1E3WBQ6"/>
<evidence type="ECO:0000313" key="6">
    <source>
        <dbReference type="EMBL" id="ODS03244.1"/>
    </source>
</evidence>
<dbReference type="GO" id="GO:0016491">
    <property type="term" value="F:oxidoreductase activity"/>
    <property type="evidence" value="ECO:0007669"/>
    <property type="project" value="UniProtKB-KW"/>
</dbReference>
<keyword evidence="2" id="KW-0560">Oxidoreductase</keyword>
<evidence type="ECO:0000256" key="3">
    <source>
        <dbReference type="ARBA" id="ARBA00038157"/>
    </source>
</evidence>
<accession>A0A1E3WBQ6</accession>
<protein>
    <recommendedName>
        <fullName evidence="4">Protein tas</fullName>
    </recommendedName>
</protein>
<evidence type="ECO:0000313" key="7">
    <source>
        <dbReference type="Proteomes" id="UP000095042"/>
    </source>
</evidence>
<dbReference type="InterPro" id="IPR023210">
    <property type="entry name" value="NADP_OxRdtase_dom"/>
</dbReference>
<dbReference type="RefSeq" id="WP_069623565.1">
    <property type="nucleotide sequence ID" value="NZ_LPWD01000140.1"/>
</dbReference>
<reference evidence="6 7" key="1">
    <citation type="journal article" date="2016" name="Environ. Microbiol.">
        <title>New Methyloceanibacter diversity from North Sea sediments includes methanotroph containing solely the soluble methane monooxygenase.</title>
        <authorList>
            <person name="Vekeman B."/>
            <person name="Kerckhof F.M."/>
            <person name="Cremers G."/>
            <person name="de Vos P."/>
            <person name="Vandamme P."/>
            <person name="Boon N."/>
            <person name="Op den Camp H.J."/>
            <person name="Heylen K."/>
        </authorList>
    </citation>
    <scope>NUCLEOTIDE SEQUENCE [LARGE SCALE GENOMIC DNA]</scope>
    <source>
        <strain evidence="6 7">R-67177</strain>
    </source>
</reference>
<dbReference type="SUPFAM" id="SSF51430">
    <property type="entry name" value="NAD(P)-linked oxidoreductase"/>
    <property type="match status" value="1"/>
</dbReference>
<dbReference type="Gene3D" id="3.20.20.100">
    <property type="entry name" value="NADP-dependent oxidoreductase domain"/>
    <property type="match status" value="1"/>
</dbReference>
<dbReference type="FunFam" id="3.20.20.100:FF:000005">
    <property type="entry name" value="NADP(H)-dependent aldo-keto reductase"/>
    <property type="match status" value="1"/>
</dbReference>
<gene>
    <name evidence="6" type="ORF">AUC71_10685</name>
</gene>
<keyword evidence="1" id="KW-0521">NADP</keyword>
<dbReference type="OrthoDB" id="9803483at2"/>
<keyword evidence="7" id="KW-1185">Reference proteome</keyword>